<dbReference type="InterPro" id="IPR018499">
    <property type="entry name" value="Tetraspanin/Peripherin"/>
</dbReference>
<sequence>MSRSQGFRFDEALLYIFNILLVVIGVATMIISLSTYNENIQKTLTSVLNEPDTPINMNYVYYYVNNAIGIGAVLAICGVIGFSGVCCKNKCLLNKYFICMSVALAYSMCAFFFFLTERAKLESSTMVVFQKQLLNKYHAGNEELDKLVDATHIMLQCCGANGCADFEEPPSSCNCIEENTNVGCMKAVGEFVNIVLNSTFVGGMLLLCLEMAIWLSLNIHGICVPAVPQMSNFSGILAAFIHTLRLCLIPNVCDYSGIMHYVFTPILRYSHAVLDCASLETHVLRFQTYLHQLPSLPSVEESCDRSCRKPTTRSQRTFMLGSDCSLSFLS</sequence>
<keyword evidence="4 5" id="KW-0472">Membrane</keyword>
<dbReference type="AlphaFoldDB" id="A0A0V0YPX1"/>
<keyword evidence="3 5" id="KW-1133">Transmembrane helix</keyword>
<dbReference type="STRING" id="6337.A0A0V0YPX1"/>
<feature type="transmembrane region" description="Helical" evidence="5">
    <location>
        <begin position="12"/>
        <end position="36"/>
    </location>
</feature>
<evidence type="ECO:0000256" key="3">
    <source>
        <dbReference type="ARBA" id="ARBA00022989"/>
    </source>
</evidence>
<dbReference type="InterPro" id="IPR008952">
    <property type="entry name" value="Tetraspanin_EC2_sf"/>
</dbReference>
<comment type="subcellular location">
    <subcellularLocation>
        <location evidence="1">Membrane</location>
        <topology evidence="1">Multi-pass membrane protein</topology>
    </subcellularLocation>
</comment>
<dbReference type="PANTHER" id="PTHR19282:SF544">
    <property type="entry name" value="TETRASPANIN"/>
    <property type="match status" value="1"/>
</dbReference>
<dbReference type="PANTHER" id="PTHR19282">
    <property type="entry name" value="TETRASPANIN"/>
    <property type="match status" value="1"/>
</dbReference>
<dbReference type="Gene3D" id="1.10.1450.10">
    <property type="entry name" value="Tetraspanin"/>
    <property type="match status" value="1"/>
</dbReference>
<gene>
    <name evidence="6" type="primary">Cd9</name>
    <name evidence="6" type="ORF">T4E_2403</name>
</gene>
<proteinExistence type="predicted"/>
<dbReference type="CDD" id="cd03127">
    <property type="entry name" value="tetraspanin_LEL"/>
    <property type="match status" value="1"/>
</dbReference>
<accession>A0A0V0YPX1</accession>
<organism evidence="6 7">
    <name type="scientific">Trichinella pseudospiralis</name>
    <name type="common">Parasitic roundworm</name>
    <dbReference type="NCBI Taxonomy" id="6337"/>
    <lineage>
        <taxon>Eukaryota</taxon>
        <taxon>Metazoa</taxon>
        <taxon>Ecdysozoa</taxon>
        <taxon>Nematoda</taxon>
        <taxon>Enoplea</taxon>
        <taxon>Dorylaimia</taxon>
        <taxon>Trichinellida</taxon>
        <taxon>Trichinellidae</taxon>
        <taxon>Trichinella</taxon>
    </lineage>
</organism>
<evidence type="ECO:0000256" key="5">
    <source>
        <dbReference type="SAM" id="Phobius"/>
    </source>
</evidence>
<dbReference type="PRINTS" id="PR00259">
    <property type="entry name" value="TMFOUR"/>
</dbReference>
<comment type="caution">
    <text evidence="6">The sequence shown here is derived from an EMBL/GenBank/DDBJ whole genome shotgun (WGS) entry which is preliminary data.</text>
</comment>
<dbReference type="Pfam" id="PF00335">
    <property type="entry name" value="Tetraspanin"/>
    <property type="match status" value="1"/>
</dbReference>
<evidence type="ECO:0000313" key="7">
    <source>
        <dbReference type="Proteomes" id="UP000054815"/>
    </source>
</evidence>
<name>A0A0V0YPX1_TRIPS</name>
<dbReference type="EMBL" id="JYDU01000001">
    <property type="protein sequence ID" value="KRY01866.1"/>
    <property type="molecule type" value="Genomic_DNA"/>
</dbReference>
<feature type="transmembrane region" description="Helical" evidence="5">
    <location>
        <begin position="96"/>
        <end position="115"/>
    </location>
</feature>
<protein>
    <submittedName>
        <fullName evidence="6">CD9 antigen</fullName>
    </submittedName>
</protein>
<evidence type="ECO:0000313" key="6">
    <source>
        <dbReference type="EMBL" id="KRY01866.1"/>
    </source>
</evidence>
<evidence type="ECO:0000256" key="4">
    <source>
        <dbReference type="ARBA" id="ARBA00023136"/>
    </source>
</evidence>
<evidence type="ECO:0000256" key="1">
    <source>
        <dbReference type="ARBA" id="ARBA00004141"/>
    </source>
</evidence>
<evidence type="ECO:0000256" key="2">
    <source>
        <dbReference type="ARBA" id="ARBA00022692"/>
    </source>
</evidence>
<dbReference type="GO" id="GO:0005886">
    <property type="term" value="C:plasma membrane"/>
    <property type="evidence" value="ECO:0007669"/>
    <property type="project" value="TreeGrafter"/>
</dbReference>
<feature type="transmembrane region" description="Helical" evidence="5">
    <location>
        <begin position="60"/>
        <end position="84"/>
    </location>
</feature>
<reference evidence="6 7" key="1">
    <citation type="submission" date="2015-01" db="EMBL/GenBank/DDBJ databases">
        <title>Evolution of Trichinella species and genotypes.</title>
        <authorList>
            <person name="Korhonen P.K."/>
            <person name="Edoardo P."/>
            <person name="Giuseppe L.R."/>
            <person name="Gasser R.B."/>
        </authorList>
    </citation>
    <scope>NUCLEOTIDE SEQUENCE [LARGE SCALE GENOMIC DNA]</scope>
    <source>
        <strain evidence="6">ISS141</strain>
    </source>
</reference>
<dbReference type="SUPFAM" id="SSF48652">
    <property type="entry name" value="Tetraspanin"/>
    <property type="match status" value="1"/>
</dbReference>
<keyword evidence="2 5" id="KW-0812">Transmembrane</keyword>
<dbReference type="Proteomes" id="UP000054815">
    <property type="component" value="Unassembled WGS sequence"/>
</dbReference>